<dbReference type="PANTHER" id="PTHR43333">
    <property type="entry name" value="2-HACID_DH_C DOMAIN-CONTAINING PROTEIN"/>
    <property type="match status" value="1"/>
</dbReference>
<reference evidence="7 8" key="1">
    <citation type="submission" date="2024-03" db="EMBL/GenBank/DDBJ databases">
        <title>Human intestinal bacterial collection.</title>
        <authorList>
            <person name="Pauvert C."/>
            <person name="Hitch T.C.A."/>
            <person name="Clavel T."/>
        </authorList>
    </citation>
    <scope>NUCLEOTIDE SEQUENCE [LARGE SCALE GENOMIC DNA]</scope>
    <source>
        <strain evidence="7 8">CLA-SR-H024</strain>
    </source>
</reference>
<dbReference type="Gene3D" id="3.40.50.720">
    <property type="entry name" value="NAD(P)-binding Rossmann-like Domain"/>
    <property type="match status" value="2"/>
</dbReference>
<comment type="caution">
    <text evidence="7">The sequence shown here is derived from an EMBL/GenBank/DDBJ whole genome shotgun (WGS) entry which is preliminary data.</text>
</comment>
<dbReference type="PANTHER" id="PTHR43333:SF1">
    <property type="entry name" value="D-ISOMER SPECIFIC 2-HYDROXYACID DEHYDROGENASE NAD-BINDING DOMAIN-CONTAINING PROTEIN"/>
    <property type="match status" value="1"/>
</dbReference>
<feature type="domain" description="D-isomer specific 2-hydroxyacid dehydrogenase NAD-binding" evidence="6">
    <location>
        <begin position="116"/>
        <end position="293"/>
    </location>
</feature>
<evidence type="ECO:0000259" key="5">
    <source>
        <dbReference type="Pfam" id="PF00389"/>
    </source>
</evidence>
<accession>A0ABV1F4T5</accession>
<dbReference type="CDD" id="cd05300">
    <property type="entry name" value="2-Hacid_dh_1"/>
    <property type="match status" value="1"/>
</dbReference>
<dbReference type="InterPro" id="IPR006140">
    <property type="entry name" value="D-isomer_DH_NAD-bd"/>
</dbReference>
<proteinExistence type="inferred from homology"/>
<evidence type="ECO:0000313" key="7">
    <source>
        <dbReference type="EMBL" id="MEQ2468384.1"/>
    </source>
</evidence>
<organism evidence="7 8">
    <name type="scientific">Niallia hominis</name>
    <dbReference type="NCBI Taxonomy" id="3133173"/>
    <lineage>
        <taxon>Bacteria</taxon>
        <taxon>Bacillati</taxon>
        <taxon>Bacillota</taxon>
        <taxon>Bacilli</taxon>
        <taxon>Bacillales</taxon>
        <taxon>Bacillaceae</taxon>
        <taxon>Niallia</taxon>
    </lineage>
</organism>
<name>A0ABV1F4T5_9BACI</name>
<evidence type="ECO:0000256" key="1">
    <source>
        <dbReference type="ARBA" id="ARBA00005854"/>
    </source>
</evidence>
<comment type="similarity">
    <text evidence="1 4">Belongs to the D-isomer specific 2-hydroxyacid dehydrogenase family.</text>
</comment>
<dbReference type="SUPFAM" id="SSF52283">
    <property type="entry name" value="Formate/glycerate dehydrogenase catalytic domain-like"/>
    <property type="match status" value="1"/>
</dbReference>
<dbReference type="Proteomes" id="UP001465426">
    <property type="component" value="Unassembled WGS sequence"/>
</dbReference>
<dbReference type="Pfam" id="PF02826">
    <property type="entry name" value="2-Hacid_dh_C"/>
    <property type="match status" value="1"/>
</dbReference>
<evidence type="ECO:0000313" key="8">
    <source>
        <dbReference type="Proteomes" id="UP001465426"/>
    </source>
</evidence>
<evidence type="ECO:0000256" key="4">
    <source>
        <dbReference type="RuleBase" id="RU003719"/>
    </source>
</evidence>
<evidence type="ECO:0000256" key="2">
    <source>
        <dbReference type="ARBA" id="ARBA00023002"/>
    </source>
</evidence>
<keyword evidence="2 4" id="KW-0560">Oxidoreductase</keyword>
<sequence length="330" mass="37452">MEKVIVEKKQPKVYFRRNVPEEFLSKYKEISQVIIEPWDFKGEQPIPTKDLEDCDVLFTVGLKDDLEILKYAPNIKWIHSVSVGIDAMLNEQIKNSDIVITNSKGVTSIPIAEHTIALITSFARGLPKQYKNQARQLWTDISVIDLDTSTVGIIGYGEIGYQIAKRCKSLGMKVIGCRRNSNGKRREDCPADSVVDLSEVNKVIECSDFIVLALPATEETIHFMDKSRLKKMKKNGYLINIGRGNTIVEKDLLDVLKEGEIGGVALDVFDKEPLPKEHPFWMLDNVIITPHIAYKSARHAERVFMMFLQNLQLYSEGKPLLNVVNKQLGY</sequence>
<evidence type="ECO:0000256" key="3">
    <source>
        <dbReference type="ARBA" id="ARBA00023027"/>
    </source>
</evidence>
<keyword evidence="3" id="KW-0520">NAD</keyword>
<dbReference type="Pfam" id="PF00389">
    <property type="entry name" value="2-Hacid_dh"/>
    <property type="match status" value="1"/>
</dbReference>
<dbReference type="SUPFAM" id="SSF51735">
    <property type="entry name" value="NAD(P)-binding Rossmann-fold domains"/>
    <property type="match status" value="1"/>
</dbReference>
<dbReference type="EMBL" id="JBBMFN010000099">
    <property type="protein sequence ID" value="MEQ2468384.1"/>
    <property type="molecule type" value="Genomic_DNA"/>
</dbReference>
<feature type="domain" description="D-isomer specific 2-hydroxyacid dehydrogenase catalytic" evidence="5">
    <location>
        <begin position="48"/>
        <end position="325"/>
    </location>
</feature>
<gene>
    <name evidence="7" type="ORF">WMO63_22285</name>
</gene>
<keyword evidence="8" id="KW-1185">Reference proteome</keyword>
<dbReference type="RefSeq" id="WP_031538519.1">
    <property type="nucleotide sequence ID" value="NZ_JBBMFN010000099.1"/>
</dbReference>
<dbReference type="InterPro" id="IPR006139">
    <property type="entry name" value="D-isomer_2_OHA_DH_cat_dom"/>
</dbReference>
<evidence type="ECO:0000259" key="6">
    <source>
        <dbReference type="Pfam" id="PF02826"/>
    </source>
</evidence>
<protein>
    <submittedName>
        <fullName evidence="7">D-2-hydroxyacid dehydrogenase</fullName>
    </submittedName>
</protein>
<dbReference type="InterPro" id="IPR036291">
    <property type="entry name" value="NAD(P)-bd_dom_sf"/>
</dbReference>